<proteinExistence type="predicted"/>
<gene>
    <name evidence="2" type="ORF">SteCoe_31593</name>
</gene>
<dbReference type="Gene3D" id="3.30.160.20">
    <property type="match status" value="1"/>
</dbReference>
<dbReference type="EMBL" id="MPUH01001088">
    <property type="protein sequence ID" value="OMJ70432.1"/>
    <property type="molecule type" value="Genomic_DNA"/>
</dbReference>
<comment type="caution">
    <text evidence="2">The sequence shown here is derived from an EMBL/GenBank/DDBJ whole genome shotgun (WGS) entry which is preliminary data.</text>
</comment>
<dbReference type="PANTHER" id="PTHR11075">
    <property type="entry name" value="PEPTIDE CHAIN RELEASE FACTOR"/>
    <property type="match status" value="1"/>
</dbReference>
<name>A0A1R2B0X1_9CILI</name>
<dbReference type="GO" id="GO:0016150">
    <property type="term" value="F:translation release factor activity, codon nonspecific"/>
    <property type="evidence" value="ECO:0007669"/>
    <property type="project" value="TreeGrafter"/>
</dbReference>
<reference evidence="2 3" key="1">
    <citation type="submission" date="2016-11" db="EMBL/GenBank/DDBJ databases">
        <title>The macronuclear genome of Stentor coeruleus: a giant cell with tiny introns.</title>
        <authorList>
            <person name="Slabodnick M."/>
            <person name="Ruby J.G."/>
            <person name="Reiff S.B."/>
            <person name="Swart E.C."/>
            <person name="Gosai S."/>
            <person name="Prabakaran S."/>
            <person name="Witkowska E."/>
            <person name="Larue G.E."/>
            <person name="Fisher S."/>
            <person name="Freeman R.M."/>
            <person name="Gunawardena J."/>
            <person name="Chu W."/>
            <person name="Stover N.A."/>
            <person name="Gregory B.D."/>
            <person name="Nowacki M."/>
            <person name="Derisi J."/>
            <person name="Roy S.W."/>
            <person name="Marshall W.F."/>
            <person name="Sood P."/>
        </authorList>
    </citation>
    <scope>NUCLEOTIDE SEQUENCE [LARGE SCALE GENOMIC DNA]</scope>
    <source>
        <strain evidence="2">WM001</strain>
    </source>
</reference>
<accession>A0A1R2B0X1</accession>
<dbReference type="InterPro" id="IPR052104">
    <property type="entry name" value="Mito_Release_Factor_mL62"/>
</dbReference>
<keyword evidence="3" id="KW-1185">Reference proteome</keyword>
<dbReference type="Proteomes" id="UP000187209">
    <property type="component" value="Unassembled WGS sequence"/>
</dbReference>
<sequence length="155" mass="17591">MLRVLMRLFTIKIPKENLVITHSKPVTHLANGAVISNSKVSIKFKIDSSTLLDKQQKFQIKFLFPAFINKEGEIIITSQSNSYLEHVESSNNEADAIEKLESMINRACEAKIEQKEIMRQANEAQKRKRIGAKRPKGEHKPSRKSGKYDGIPTAE</sequence>
<feature type="compositionally biased region" description="Basic residues" evidence="1">
    <location>
        <begin position="126"/>
        <end position="145"/>
    </location>
</feature>
<organism evidence="2 3">
    <name type="scientific">Stentor coeruleus</name>
    <dbReference type="NCBI Taxonomy" id="5963"/>
    <lineage>
        <taxon>Eukaryota</taxon>
        <taxon>Sar</taxon>
        <taxon>Alveolata</taxon>
        <taxon>Ciliophora</taxon>
        <taxon>Postciliodesmatophora</taxon>
        <taxon>Heterotrichea</taxon>
        <taxon>Heterotrichida</taxon>
        <taxon>Stentoridae</taxon>
        <taxon>Stentor</taxon>
    </lineage>
</organism>
<dbReference type="GO" id="GO:0005762">
    <property type="term" value="C:mitochondrial large ribosomal subunit"/>
    <property type="evidence" value="ECO:0007669"/>
    <property type="project" value="TreeGrafter"/>
</dbReference>
<protein>
    <submittedName>
        <fullName evidence="2">Uncharacterized protein</fullName>
    </submittedName>
</protein>
<evidence type="ECO:0000313" key="2">
    <source>
        <dbReference type="EMBL" id="OMJ70432.1"/>
    </source>
</evidence>
<evidence type="ECO:0000256" key="1">
    <source>
        <dbReference type="SAM" id="MobiDB-lite"/>
    </source>
</evidence>
<evidence type="ECO:0000313" key="3">
    <source>
        <dbReference type="Proteomes" id="UP000187209"/>
    </source>
</evidence>
<dbReference type="AlphaFoldDB" id="A0A1R2B0X1"/>
<dbReference type="SUPFAM" id="SSF110916">
    <property type="entry name" value="Peptidyl-tRNA hydrolase domain-like"/>
    <property type="match status" value="1"/>
</dbReference>
<dbReference type="OrthoDB" id="270639at2759"/>
<dbReference type="PANTHER" id="PTHR11075:SF54">
    <property type="entry name" value="LARGE RIBOSOMAL SUBUNIT PROTEIN ML62"/>
    <property type="match status" value="1"/>
</dbReference>
<dbReference type="GO" id="GO:0004045">
    <property type="term" value="F:peptidyl-tRNA hydrolase activity"/>
    <property type="evidence" value="ECO:0007669"/>
    <property type="project" value="TreeGrafter"/>
</dbReference>
<dbReference type="GO" id="GO:0070126">
    <property type="term" value="P:mitochondrial translational termination"/>
    <property type="evidence" value="ECO:0007669"/>
    <property type="project" value="TreeGrafter"/>
</dbReference>
<feature type="region of interest" description="Disordered" evidence="1">
    <location>
        <begin position="118"/>
        <end position="155"/>
    </location>
</feature>